<gene>
    <name evidence="3" type="ORF">DKZ35_07990</name>
    <name evidence="2" type="ORF">LRLP16767_LR202_01353</name>
</gene>
<evidence type="ECO:0000313" key="2">
    <source>
        <dbReference type="EMBL" id="CUR41293.1"/>
    </source>
</evidence>
<feature type="domain" description="NAD(P)-binding" evidence="1">
    <location>
        <begin position="8"/>
        <end position="147"/>
    </location>
</feature>
<dbReference type="InterPro" id="IPR036291">
    <property type="entry name" value="NAD(P)-bd_dom_sf"/>
</dbReference>
<reference evidence="4" key="1">
    <citation type="submission" date="2015-10" db="EMBL/GenBank/DDBJ databases">
        <authorList>
            <person name="Crossman L.C."/>
        </authorList>
    </citation>
    <scope>NUCLEOTIDE SEQUENCE [LARGE SCALE GENOMIC DNA]</scope>
    <source>
        <strain evidence="4">20-2</strain>
    </source>
</reference>
<dbReference type="Proteomes" id="UP000235484">
    <property type="component" value="Unassembled WGS sequence"/>
</dbReference>
<dbReference type="Gene3D" id="3.40.50.720">
    <property type="entry name" value="NAD(P)-binding Rossmann-like Domain"/>
    <property type="match status" value="1"/>
</dbReference>
<proteinExistence type="predicted"/>
<dbReference type="InterPro" id="IPR016040">
    <property type="entry name" value="NAD(P)-bd_dom"/>
</dbReference>
<dbReference type="InterPro" id="IPR052718">
    <property type="entry name" value="NmrA-type_oxidoreductase"/>
</dbReference>
<dbReference type="EMBL" id="QGHV01000050">
    <property type="protein sequence ID" value="PWT36881.1"/>
    <property type="molecule type" value="Genomic_DNA"/>
</dbReference>
<dbReference type="RefSeq" id="WP_102816498.1">
    <property type="nucleotide sequence ID" value="NZ_CALNWZ010000023.1"/>
</dbReference>
<evidence type="ECO:0000259" key="1">
    <source>
        <dbReference type="Pfam" id="PF13460"/>
    </source>
</evidence>
<reference evidence="2" key="2">
    <citation type="submission" date="2015-10" db="EMBL/GenBank/DDBJ databases">
        <authorList>
            <person name="Gilbert D.G."/>
        </authorList>
    </citation>
    <scope>NUCLEOTIDE SEQUENCE [LARGE SCALE GENOMIC DNA]</scope>
    <source>
        <strain evidence="2">20-2</strain>
    </source>
</reference>
<sequence length="283" mass="31091">MKYAVTAATGNLGQAAVKELNKLAGAENVIVIARNTDKAAKLFPNNEVRQGDYEDKSSMINTFNGIDRVLFISSQPGGKVDRATAHANVVDALKENNIKFVAYTSFPDAQNSTAALATDHRLTENAIKEAGIDHSFLRNNWYLENETVFLQSGAASRDALYWANNKAGWALERDYAEGAAKVITSEDPREVYEFAGKTRTYDELGKALQEATGNDFTIKQISHDDYVKSLEKAGLDTPTAKLFASFQDPINSGNLNKESNDLEEVLEHPVTPLVDAIKEVLAW</sequence>
<accession>A0A0U5JXN9</accession>
<dbReference type="Proteomes" id="UP000245735">
    <property type="component" value="Unassembled WGS sequence"/>
</dbReference>
<evidence type="ECO:0000313" key="5">
    <source>
        <dbReference type="Proteomes" id="UP000245735"/>
    </source>
</evidence>
<dbReference type="PANTHER" id="PTHR47129:SF1">
    <property type="entry name" value="NMRA-LIKE DOMAIN-CONTAINING PROTEIN"/>
    <property type="match status" value="1"/>
</dbReference>
<name>A0A0U5JXN9_LIMRT</name>
<evidence type="ECO:0000313" key="4">
    <source>
        <dbReference type="Proteomes" id="UP000235484"/>
    </source>
</evidence>
<dbReference type="PANTHER" id="PTHR47129">
    <property type="entry name" value="QUINONE OXIDOREDUCTASE 2"/>
    <property type="match status" value="1"/>
</dbReference>
<reference evidence="3" key="4">
    <citation type="submission" date="2018-05" db="EMBL/GenBank/DDBJ databases">
        <authorList>
            <person name="Peng X.Y."/>
            <person name="Xu Y.F."/>
            <person name="Luo D."/>
            <person name="Yu J."/>
            <person name="Gu J.Y."/>
        </authorList>
    </citation>
    <scope>NUCLEOTIDE SEQUENCE</scope>
    <source>
        <strain evidence="3">LR9</strain>
    </source>
</reference>
<evidence type="ECO:0000313" key="3">
    <source>
        <dbReference type="EMBL" id="PWT36881.1"/>
    </source>
</evidence>
<organism evidence="2 4">
    <name type="scientific">Limosilactobacillus reuteri</name>
    <name type="common">Lactobacillus reuteri</name>
    <dbReference type="NCBI Taxonomy" id="1598"/>
    <lineage>
        <taxon>Bacteria</taxon>
        <taxon>Bacillati</taxon>
        <taxon>Bacillota</taxon>
        <taxon>Bacilli</taxon>
        <taxon>Lactobacillales</taxon>
        <taxon>Lactobacillaceae</taxon>
        <taxon>Limosilactobacillus</taxon>
    </lineage>
</organism>
<reference evidence="5" key="3">
    <citation type="journal article" date="2018" name="Front. Microbiol.">
        <title>Comparative Genomics of the Herbivore Gut Symbiont Lactobacillus reuteri Reveals Genetic Diversity and Lifestyle Adaptation.</title>
        <authorList>
            <person name="Zhao J."/>
        </authorList>
    </citation>
    <scope>NUCLEOTIDE SEQUENCE [LARGE SCALE GENOMIC DNA]</scope>
    <source>
        <strain evidence="5">LR9</strain>
    </source>
</reference>
<dbReference type="AlphaFoldDB" id="A0A0U5JXN9"/>
<dbReference type="Pfam" id="PF13460">
    <property type="entry name" value="NAD_binding_10"/>
    <property type="match status" value="1"/>
</dbReference>
<dbReference type="SUPFAM" id="SSF51735">
    <property type="entry name" value="NAD(P)-binding Rossmann-fold domains"/>
    <property type="match status" value="1"/>
</dbReference>
<protein>
    <submittedName>
        <fullName evidence="2 3">Oxidoreductase</fullName>
    </submittedName>
</protein>
<dbReference type="EMBL" id="LN887620">
    <property type="protein sequence ID" value="CUR41293.1"/>
    <property type="molecule type" value="Genomic_DNA"/>
</dbReference>
<dbReference type="Gene3D" id="3.90.25.10">
    <property type="entry name" value="UDP-galactose 4-epimerase, domain 1"/>
    <property type="match status" value="1"/>
</dbReference>